<dbReference type="InterPro" id="IPR036412">
    <property type="entry name" value="HAD-like_sf"/>
</dbReference>
<feature type="compositionally biased region" description="Basic and acidic residues" evidence="1">
    <location>
        <begin position="78"/>
        <end position="92"/>
    </location>
</feature>
<sequence length="356" mass="39346">FRLWRMTQPSAHFQGLITQVNEDPGAKNPVLPLPEARPADASSGGEAAPVSPPAVVVRSLSSRLLCCFLCSKQTRLEPEEAEREEVVQRDGDAVPPSRGHSPISYPQSTSNYKAPVPAVKTPPLKEKLSPQVNEEETGVVKVKSGNRTKEVSPEQKPPAAVVRPTHRALLPPQVEEMAGRKTLVLDLDETLVHSSFTEVPCEMVLTLVLGNEEHKVYVKKRPGVDEFLTVVSKWYEVVIFTASTAIYANALLDELDINGDLIVHRLFRQACTRFAEGYVKDLSKLGRNVDEVIIIDNSPMCYALQPENAIPIKTWKDDPSDTELYDLLPILVSLARVEHVPQVLQEVLGGDDSDHE</sequence>
<dbReference type="AlphaFoldDB" id="A0A813G7T5"/>
<evidence type="ECO:0000313" key="4">
    <source>
        <dbReference type="Proteomes" id="UP000654075"/>
    </source>
</evidence>
<gene>
    <name evidence="3" type="ORF">PGLA1383_LOCUS36508</name>
</gene>
<dbReference type="PROSITE" id="PS50969">
    <property type="entry name" value="FCP1"/>
    <property type="match status" value="1"/>
</dbReference>
<evidence type="ECO:0000259" key="2">
    <source>
        <dbReference type="PROSITE" id="PS50969"/>
    </source>
</evidence>
<dbReference type="InterPro" id="IPR011948">
    <property type="entry name" value="Dullard_phosphatase"/>
</dbReference>
<protein>
    <recommendedName>
        <fullName evidence="2">FCP1 homology domain-containing protein</fullName>
    </recommendedName>
</protein>
<dbReference type="PANTHER" id="PTHR12210">
    <property type="entry name" value="DULLARD PROTEIN PHOSPHATASE"/>
    <property type="match status" value="1"/>
</dbReference>
<dbReference type="CDD" id="cd07521">
    <property type="entry name" value="HAD_FCP1-like"/>
    <property type="match status" value="1"/>
</dbReference>
<comment type="caution">
    <text evidence="3">The sequence shown here is derived from an EMBL/GenBank/DDBJ whole genome shotgun (WGS) entry which is preliminary data.</text>
</comment>
<dbReference type="Pfam" id="PF03031">
    <property type="entry name" value="NIF"/>
    <property type="match status" value="1"/>
</dbReference>
<dbReference type="Gene3D" id="3.40.50.1000">
    <property type="entry name" value="HAD superfamily/HAD-like"/>
    <property type="match status" value="1"/>
</dbReference>
<dbReference type="SUPFAM" id="SSF56784">
    <property type="entry name" value="HAD-like"/>
    <property type="match status" value="1"/>
</dbReference>
<dbReference type="EMBL" id="CAJNNV010026739">
    <property type="protein sequence ID" value="CAE8618912.1"/>
    <property type="molecule type" value="Genomic_DNA"/>
</dbReference>
<dbReference type="InterPro" id="IPR004274">
    <property type="entry name" value="FCP1_dom"/>
</dbReference>
<evidence type="ECO:0000313" key="3">
    <source>
        <dbReference type="EMBL" id="CAE8618912.1"/>
    </source>
</evidence>
<keyword evidence="4" id="KW-1185">Reference proteome</keyword>
<name>A0A813G7T5_POLGL</name>
<organism evidence="3 4">
    <name type="scientific">Polarella glacialis</name>
    <name type="common">Dinoflagellate</name>
    <dbReference type="NCBI Taxonomy" id="89957"/>
    <lineage>
        <taxon>Eukaryota</taxon>
        <taxon>Sar</taxon>
        <taxon>Alveolata</taxon>
        <taxon>Dinophyceae</taxon>
        <taxon>Suessiales</taxon>
        <taxon>Suessiaceae</taxon>
        <taxon>Polarella</taxon>
    </lineage>
</organism>
<feature type="region of interest" description="Disordered" evidence="1">
    <location>
        <begin position="78"/>
        <end position="116"/>
    </location>
</feature>
<dbReference type="OrthoDB" id="277011at2759"/>
<dbReference type="InterPro" id="IPR023214">
    <property type="entry name" value="HAD_sf"/>
</dbReference>
<dbReference type="InterPro" id="IPR050365">
    <property type="entry name" value="TIM50"/>
</dbReference>
<feature type="non-terminal residue" evidence="3">
    <location>
        <position position="1"/>
    </location>
</feature>
<dbReference type="Proteomes" id="UP000654075">
    <property type="component" value="Unassembled WGS sequence"/>
</dbReference>
<dbReference type="NCBIfam" id="TIGR02251">
    <property type="entry name" value="HIF-SF_euk"/>
    <property type="match status" value="1"/>
</dbReference>
<dbReference type="FunFam" id="3.40.50.1000:FF:000093">
    <property type="entry name" value="NLI interacting factor-like phosphatase family protein"/>
    <property type="match status" value="1"/>
</dbReference>
<evidence type="ECO:0000256" key="1">
    <source>
        <dbReference type="SAM" id="MobiDB-lite"/>
    </source>
</evidence>
<reference evidence="3" key="1">
    <citation type="submission" date="2021-02" db="EMBL/GenBank/DDBJ databases">
        <authorList>
            <person name="Dougan E. K."/>
            <person name="Rhodes N."/>
            <person name="Thang M."/>
            <person name="Chan C."/>
        </authorList>
    </citation>
    <scope>NUCLEOTIDE SEQUENCE</scope>
</reference>
<proteinExistence type="predicted"/>
<dbReference type="SMART" id="SM00577">
    <property type="entry name" value="CPDc"/>
    <property type="match status" value="1"/>
</dbReference>
<dbReference type="GO" id="GO:0016791">
    <property type="term" value="F:phosphatase activity"/>
    <property type="evidence" value="ECO:0007669"/>
    <property type="project" value="InterPro"/>
</dbReference>
<feature type="domain" description="FCP1 homology" evidence="2">
    <location>
        <begin position="176"/>
        <end position="334"/>
    </location>
</feature>
<accession>A0A813G7T5</accession>
<feature type="region of interest" description="Disordered" evidence="1">
    <location>
        <begin position="20"/>
        <end position="49"/>
    </location>
</feature>